<feature type="transmembrane region" description="Helical" evidence="8">
    <location>
        <begin position="354"/>
        <end position="381"/>
    </location>
</feature>
<evidence type="ECO:0000256" key="5">
    <source>
        <dbReference type="ARBA" id="ARBA00022989"/>
    </source>
</evidence>
<gene>
    <name evidence="9" type="ORF">CGZ93_01580</name>
</gene>
<name>A0A255HDQ4_9ACTN</name>
<feature type="transmembrane region" description="Helical" evidence="8">
    <location>
        <begin position="147"/>
        <end position="169"/>
    </location>
</feature>
<evidence type="ECO:0000313" key="9">
    <source>
        <dbReference type="EMBL" id="OYO25173.1"/>
    </source>
</evidence>
<dbReference type="Pfam" id="PF09594">
    <property type="entry name" value="GT87"/>
    <property type="match status" value="1"/>
</dbReference>
<protein>
    <recommendedName>
        <fullName evidence="11">DUF2029 domain-containing protein</fullName>
    </recommendedName>
</protein>
<proteinExistence type="inferred from homology"/>
<keyword evidence="2" id="KW-1003">Cell membrane</keyword>
<feature type="transmembrane region" description="Helical" evidence="8">
    <location>
        <begin position="104"/>
        <end position="126"/>
    </location>
</feature>
<dbReference type="AlphaFoldDB" id="A0A255HDQ4"/>
<keyword evidence="5 8" id="KW-1133">Transmembrane helix</keyword>
<evidence type="ECO:0000256" key="6">
    <source>
        <dbReference type="ARBA" id="ARBA00023136"/>
    </source>
</evidence>
<evidence type="ECO:0000256" key="1">
    <source>
        <dbReference type="ARBA" id="ARBA00004651"/>
    </source>
</evidence>
<feature type="transmembrane region" description="Helical" evidence="8">
    <location>
        <begin position="79"/>
        <end position="98"/>
    </location>
</feature>
<evidence type="ECO:0000256" key="3">
    <source>
        <dbReference type="ARBA" id="ARBA00022679"/>
    </source>
</evidence>
<evidence type="ECO:0000256" key="4">
    <source>
        <dbReference type="ARBA" id="ARBA00022692"/>
    </source>
</evidence>
<reference evidence="9 10" key="1">
    <citation type="submission" date="2017-07" db="EMBL/GenBank/DDBJ databases">
        <title>Draft whole genome sequences of clinical Proprionibacteriaceae strains.</title>
        <authorList>
            <person name="Bernier A.-M."/>
            <person name="Bernard K."/>
            <person name="Domingo M.-C."/>
        </authorList>
    </citation>
    <scope>NUCLEOTIDE SEQUENCE [LARGE SCALE GENOMIC DNA]</scope>
    <source>
        <strain evidence="9 10">NML 130396</strain>
    </source>
</reference>
<accession>A0A255HDQ4</accession>
<dbReference type="EMBL" id="NMVQ01000001">
    <property type="protein sequence ID" value="OYO25173.1"/>
    <property type="molecule type" value="Genomic_DNA"/>
</dbReference>
<feature type="transmembrane region" description="Helical" evidence="8">
    <location>
        <begin position="175"/>
        <end position="199"/>
    </location>
</feature>
<comment type="caution">
    <text evidence="9">The sequence shown here is derived from an EMBL/GenBank/DDBJ whole genome shotgun (WGS) entry which is preliminary data.</text>
</comment>
<comment type="subcellular location">
    <subcellularLocation>
        <location evidence="1">Cell membrane</location>
        <topology evidence="1">Multi-pass membrane protein</topology>
    </subcellularLocation>
</comment>
<dbReference type="GO" id="GO:0005886">
    <property type="term" value="C:plasma membrane"/>
    <property type="evidence" value="ECO:0007669"/>
    <property type="project" value="UniProtKB-SubCell"/>
</dbReference>
<feature type="transmembrane region" description="Helical" evidence="8">
    <location>
        <begin position="393"/>
        <end position="413"/>
    </location>
</feature>
<dbReference type="InterPro" id="IPR018584">
    <property type="entry name" value="GT87"/>
</dbReference>
<sequence length="421" mass="46688">MHVRLQEPTPRTGAPGRLAGFLITLTGVGALFLYYLAMWPDLKAFSHDMDWAPRPFEDFLVHYQPMAERILREPISTDGYFYPAFLAVALHPIAALGPQVALKFWVALTIAMTLLGWWASCGLLGLKRPGPRLVLLLLTLSAQPVLHCFNWGQVSIMLGSLTLVSIWLYRGGHRGWAGVVLGIAIAIKIYPAVFLWYFLARKDRRALISAGVTAFTLVCLLPGTVLGFGRWFVFEVTTQRNLAATSWYDDDGTPDSNSQAFAHVLSRWFPRIVDEMNRTELTLAAVFGYALGAGVLALAFLLIRSRTKDADLLGLALIFAATPFLSRVCWPHYFTYLPFIQVLAFRQVCRVTTGASVIGTILRALPIISVLLSNVVFFNFFERPHDYSSSGMLFLANVLLIPLLASALLSRAVPPARVTEV</sequence>
<evidence type="ECO:0008006" key="11">
    <source>
        <dbReference type="Google" id="ProtNLM"/>
    </source>
</evidence>
<keyword evidence="3" id="KW-0808">Transferase</keyword>
<organism evidence="9 10">
    <name type="scientific">Enemella dayhoffiae</name>
    <dbReference type="NCBI Taxonomy" id="2016507"/>
    <lineage>
        <taxon>Bacteria</taxon>
        <taxon>Bacillati</taxon>
        <taxon>Actinomycetota</taxon>
        <taxon>Actinomycetes</taxon>
        <taxon>Propionibacteriales</taxon>
        <taxon>Propionibacteriaceae</taxon>
        <taxon>Enemella</taxon>
    </lineage>
</organism>
<feature type="transmembrane region" description="Helical" evidence="8">
    <location>
        <begin position="206"/>
        <end position="233"/>
    </location>
</feature>
<keyword evidence="6 8" id="KW-0472">Membrane</keyword>
<dbReference type="Proteomes" id="UP000216311">
    <property type="component" value="Unassembled WGS sequence"/>
</dbReference>
<feature type="transmembrane region" description="Helical" evidence="8">
    <location>
        <begin position="18"/>
        <end position="37"/>
    </location>
</feature>
<evidence type="ECO:0000313" key="10">
    <source>
        <dbReference type="Proteomes" id="UP000216311"/>
    </source>
</evidence>
<feature type="transmembrane region" description="Helical" evidence="8">
    <location>
        <begin position="281"/>
        <end position="303"/>
    </location>
</feature>
<evidence type="ECO:0000256" key="7">
    <source>
        <dbReference type="ARBA" id="ARBA00024033"/>
    </source>
</evidence>
<feature type="transmembrane region" description="Helical" evidence="8">
    <location>
        <begin position="312"/>
        <end position="334"/>
    </location>
</feature>
<evidence type="ECO:0000256" key="2">
    <source>
        <dbReference type="ARBA" id="ARBA00022475"/>
    </source>
</evidence>
<dbReference type="GO" id="GO:0016758">
    <property type="term" value="F:hexosyltransferase activity"/>
    <property type="evidence" value="ECO:0007669"/>
    <property type="project" value="InterPro"/>
</dbReference>
<evidence type="ECO:0000256" key="8">
    <source>
        <dbReference type="SAM" id="Phobius"/>
    </source>
</evidence>
<keyword evidence="4 8" id="KW-0812">Transmembrane</keyword>
<dbReference type="OrthoDB" id="9774600at2"/>
<keyword evidence="10" id="KW-1185">Reference proteome</keyword>
<comment type="similarity">
    <text evidence="7">Belongs to the glycosyltransferase 87 family.</text>
</comment>
<dbReference type="RefSeq" id="WP_094362381.1">
    <property type="nucleotide sequence ID" value="NZ_NMVQ01000001.1"/>
</dbReference>